<dbReference type="PROSITE" id="PS51832">
    <property type="entry name" value="HD_GYP"/>
    <property type="match status" value="1"/>
</dbReference>
<keyword evidence="3" id="KW-1185">Reference proteome</keyword>
<dbReference type="Gene3D" id="1.10.3210.10">
    <property type="entry name" value="Hypothetical protein af1432"/>
    <property type="match status" value="1"/>
</dbReference>
<dbReference type="Pfam" id="PF13487">
    <property type="entry name" value="HD_5"/>
    <property type="match status" value="1"/>
</dbReference>
<sequence length="351" mass="39051">MKYASIDNVEPGHVLARSIYASDGRTLLNQGVHLTVGMINQLRRVGVQMLYIENKYTDDIKIVDVVSEETRRQARVNLATAVQSVQGGKDINTKEISVTVNNVIDDILKNKDVLLHLSDIRTDDNQLFIHSQNTCMIATLIGVKLGLPIPQLKDLAVGALLHDIGKVVKDKSLANDKLPTYAKEDSDNHTWKGFNLLRKRHDISVVSAHIPLQHHENIDGSGFPRGVDGTEIQPLAKIVAVANYYDNLISNINNDNQLMPHEACEVMMGLANTYFEHDIVIKFLESIAIYPTGTSVLLTNSEVGIVVDQHNGLPARPIIRIINKGKDDDEPEVKEIDLAKETTIFIKKVYN</sequence>
<dbReference type="InterPro" id="IPR003607">
    <property type="entry name" value="HD/PDEase_dom"/>
</dbReference>
<proteinExistence type="predicted"/>
<dbReference type="GO" id="GO:0016787">
    <property type="term" value="F:hydrolase activity"/>
    <property type="evidence" value="ECO:0007669"/>
    <property type="project" value="UniProtKB-KW"/>
</dbReference>
<protein>
    <submittedName>
        <fullName evidence="2">Metal-dependent phosphohydrolase</fullName>
    </submittedName>
</protein>
<gene>
    <name evidence="2" type="ORF">BHF68_03340</name>
</gene>
<comment type="caution">
    <text evidence="2">The sequence shown here is derived from an EMBL/GenBank/DDBJ whole genome shotgun (WGS) entry which is preliminary data.</text>
</comment>
<dbReference type="AlphaFoldDB" id="A0A1E5G682"/>
<dbReference type="OrthoDB" id="9759601at2"/>
<accession>A0A1E5G682</accession>
<dbReference type="InterPro" id="IPR037522">
    <property type="entry name" value="HD_GYP_dom"/>
</dbReference>
<dbReference type="RefSeq" id="WP_069642200.1">
    <property type="nucleotide sequence ID" value="NZ_MIJE01000001.1"/>
</dbReference>
<keyword evidence="2" id="KW-0378">Hydrolase</keyword>
<dbReference type="EMBL" id="MIJE01000001">
    <property type="protein sequence ID" value="OEF98708.1"/>
    <property type="molecule type" value="Genomic_DNA"/>
</dbReference>
<dbReference type="PANTHER" id="PTHR43155">
    <property type="entry name" value="CYCLIC DI-GMP PHOSPHODIESTERASE PA4108-RELATED"/>
    <property type="match status" value="1"/>
</dbReference>
<evidence type="ECO:0000259" key="1">
    <source>
        <dbReference type="PROSITE" id="PS51832"/>
    </source>
</evidence>
<dbReference type="Proteomes" id="UP000094296">
    <property type="component" value="Unassembled WGS sequence"/>
</dbReference>
<dbReference type="CDD" id="cd00077">
    <property type="entry name" value="HDc"/>
    <property type="match status" value="1"/>
</dbReference>
<dbReference type="SMART" id="SM00471">
    <property type="entry name" value="HDc"/>
    <property type="match status" value="1"/>
</dbReference>
<dbReference type="PANTHER" id="PTHR43155:SF2">
    <property type="entry name" value="CYCLIC DI-GMP PHOSPHODIESTERASE PA4108"/>
    <property type="match status" value="1"/>
</dbReference>
<evidence type="ECO:0000313" key="3">
    <source>
        <dbReference type="Proteomes" id="UP000094296"/>
    </source>
</evidence>
<evidence type="ECO:0000313" key="2">
    <source>
        <dbReference type="EMBL" id="OEF98708.1"/>
    </source>
</evidence>
<name>A0A1E5G682_9FIRM</name>
<dbReference type="STRING" id="766136.BHF68_03340"/>
<reference evidence="2 3" key="1">
    <citation type="submission" date="2016-09" db="EMBL/GenBank/DDBJ databases">
        <title>Draft genome sequence for the type strain of Desulfuribacillus alkaliarsenatis AHT28, an obligately anaerobic, sulfidogenic bacterium isolated from Russian soda lake sediments.</title>
        <authorList>
            <person name="Abin C.A."/>
            <person name="Hollibaugh J.T."/>
        </authorList>
    </citation>
    <scope>NUCLEOTIDE SEQUENCE [LARGE SCALE GENOMIC DNA]</scope>
    <source>
        <strain evidence="2 3">AHT28</strain>
    </source>
</reference>
<organism evidence="2 3">
    <name type="scientific">Desulfuribacillus alkaliarsenatis</name>
    <dbReference type="NCBI Taxonomy" id="766136"/>
    <lineage>
        <taxon>Bacteria</taxon>
        <taxon>Bacillati</taxon>
        <taxon>Bacillota</taxon>
        <taxon>Desulfuribacillia</taxon>
        <taxon>Desulfuribacillales</taxon>
        <taxon>Desulfuribacillaceae</taxon>
        <taxon>Desulfuribacillus</taxon>
    </lineage>
</organism>
<dbReference type="SUPFAM" id="SSF109604">
    <property type="entry name" value="HD-domain/PDEase-like"/>
    <property type="match status" value="1"/>
</dbReference>
<feature type="domain" description="HD-GYP" evidence="1">
    <location>
        <begin position="105"/>
        <end position="299"/>
    </location>
</feature>